<comment type="caution">
    <text evidence="1">The sequence shown here is derived from an EMBL/GenBank/DDBJ whole genome shotgun (WGS) entry which is preliminary data.</text>
</comment>
<gene>
    <name evidence="1" type="ORF">CMEL01_03619</name>
</gene>
<name>A0AAI9UF51_9PEZI</name>
<dbReference type="AlphaFoldDB" id="A0AAI9UF51"/>
<accession>A0AAI9UF51</accession>
<dbReference type="EMBL" id="MLGG01000024">
    <property type="protein sequence ID" value="KAK1454859.1"/>
    <property type="molecule type" value="Genomic_DNA"/>
</dbReference>
<evidence type="ECO:0000313" key="2">
    <source>
        <dbReference type="Proteomes" id="UP001239795"/>
    </source>
</evidence>
<protein>
    <submittedName>
        <fullName evidence="1">Uncharacterized protein</fullName>
    </submittedName>
</protein>
<organism evidence="1 2">
    <name type="scientific">Colletotrichum melonis</name>
    <dbReference type="NCBI Taxonomy" id="1209925"/>
    <lineage>
        <taxon>Eukaryota</taxon>
        <taxon>Fungi</taxon>
        <taxon>Dikarya</taxon>
        <taxon>Ascomycota</taxon>
        <taxon>Pezizomycotina</taxon>
        <taxon>Sordariomycetes</taxon>
        <taxon>Hypocreomycetidae</taxon>
        <taxon>Glomerellales</taxon>
        <taxon>Glomerellaceae</taxon>
        <taxon>Colletotrichum</taxon>
        <taxon>Colletotrichum acutatum species complex</taxon>
    </lineage>
</organism>
<sequence length="274" mass="30335">MRAPGATSGLELVPLPRILAAYLAVSLDENNETLSLGTFAIMLDEMSLLEIFMDCLHYLHVATTQAEVQKQTSTALSLSIIKLRLSRMVEARSISLQETSGSDDLDAQDTNDAKAALAEILVLLDVTNSAQRKLETNTHMKPEDPGTEITAMLRIIDNIVERRSPNVARNYNPRLAQYQGLITWSETRQNTATAIMNRLEEEILGTERLRDLSSDERLLIHHNAKEGVTRLLALAKAGLDPWIALWTAGTQTELGDYINTTSVTEYIAMDGAKK</sequence>
<keyword evidence="2" id="KW-1185">Reference proteome</keyword>
<proteinExistence type="predicted"/>
<evidence type="ECO:0000313" key="1">
    <source>
        <dbReference type="EMBL" id="KAK1454859.1"/>
    </source>
</evidence>
<dbReference type="Proteomes" id="UP001239795">
    <property type="component" value="Unassembled WGS sequence"/>
</dbReference>
<reference evidence="1 2" key="1">
    <citation type="submission" date="2016-10" db="EMBL/GenBank/DDBJ databases">
        <title>The genome sequence of Colletotrichum fioriniae PJ7.</title>
        <authorList>
            <person name="Baroncelli R."/>
        </authorList>
    </citation>
    <scope>NUCLEOTIDE SEQUENCE [LARGE SCALE GENOMIC DNA]</scope>
    <source>
        <strain evidence="1">Col 31</strain>
    </source>
</reference>